<feature type="coiled-coil region" evidence="12">
    <location>
        <begin position="66"/>
        <end position="100"/>
    </location>
</feature>
<keyword evidence="16" id="KW-1185">Reference proteome</keyword>
<keyword evidence="13" id="KW-1133">Transmembrane helix</keyword>
<evidence type="ECO:0000256" key="7">
    <source>
        <dbReference type="ARBA" id="ARBA00022741"/>
    </source>
</evidence>
<dbReference type="EMBL" id="ATDL01000016">
    <property type="protein sequence ID" value="ERJ58500.1"/>
    <property type="molecule type" value="Genomic_DNA"/>
</dbReference>
<feature type="transmembrane region" description="Helical" evidence="13">
    <location>
        <begin position="357"/>
        <end position="383"/>
    </location>
</feature>
<keyword evidence="13" id="KW-0812">Transmembrane</keyword>
<keyword evidence="8" id="KW-0418">Kinase</keyword>
<keyword evidence="11 13" id="KW-0472">Membrane</keyword>
<dbReference type="PATRIC" id="fig|1346330.5.peg.3050"/>
<comment type="caution">
    <text evidence="15">The sequence shown here is derived from an EMBL/GenBank/DDBJ whole genome shotgun (WGS) entry which is preliminary data.</text>
</comment>
<evidence type="ECO:0000256" key="8">
    <source>
        <dbReference type="ARBA" id="ARBA00022777"/>
    </source>
</evidence>
<dbReference type="InterPro" id="IPR036890">
    <property type="entry name" value="HATPase_C_sf"/>
</dbReference>
<dbReference type="CDD" id="cd00082">
    <property type="entry name" value="HisKA"/>
    <property type="match status" value="1"/>
</dbReference>
<gene>
    <name evidence="15" type="ORF">M472_06945</name>
</gene>
<dbReference type="Pfam" id="PF00512">
    <property type="entry name" value="HisKA"/>
    <property type="match status" value="1"/>
</dbReference>
<keyword evidence="10" id="KW-0902">Two-component regulatory system</keyword>
<comment type="subcellular location">
    <subcellularLocation>
        <location evidence="2">Cell membrane</location>
    </subcellularLocation>
</comment>
<dbReference type="GO" id="GO:0005524">
    <property type="term" value="F:ATP binding"/>
    <property type="evidence" value="ECO:0007669"/>
    <property type="project" value="UniProtKB-KW"/>
</dbReference>
<evidence type="ECO:0000313" key="16">
    <source>
        <dbReference type="Proteomes" id="UP000016584"/>
    </source>
</evidence>
<keyword evidence="4" id="KW-1003">Cell membrane</keyword>
<dbReference type="InterPro" id="IPR003661">
    <property type="entry name" value="HisK_dim/P_dom"/>
</dbReference>
<dbReference type="SMART" id="SM00388">
    <property type="entry name" value="HisKA"/>
    <property type="match status" value="1"/>
</dbReference>
<evidence type="ECO:0000256" key="12">
    <source>
        <dbReference type="SAM" id="Coils"/>
    </source>
</evidence>
<dbReference type="STRING" id="1346330.M472_06945"/>
<dbReference type="Gene3D" id="3.30.565.10">
    <property type="entry name" value="Histidine kinase-like ATPase, C-terminal domain"/>
    <property type="match status" value="1"/>
</dbReference>
<evidence type="ECO:0000256" key="2">
    <source>
        <dbReference type="ARBA" id="ARBA00004236"/>
    </source>
</evidence>
<dbReference type="Gene3D" id="1.10.287.130">
    <property type="match status" value="1"/>
</dbReference>
<dbReference type="PANTHER" id="PTHR43711">
    <property type="entry name" value="TWO-COMPONENT HISTIDINE KINASE"/>
    <property type="match status" value="1"/>
</dbReference>
<dbReference type="InterPro" id="IPR036097">
    <property type="entry name" value="HisK_dim/P_sf"/>
</dbReference>
<evidence type="ECO:0000313" key="15">
    <source>
        <dbReference type="EMBL" id="ERJ58500.1"/>
    </source>
</evidence>
<feature type="domain" description="Histidine kinase" evidence="14">
    <location>
        <begin position="398"/>
        <end position="617"/>
    </location>
</feature>
<dbReference type="SUPFAM" id="SSF47384">
    <property type="entry name" value="Homodimeric domain of signal transducing histidine kinase"/>
    <property type="match status" value="1"/>
</dbReference>
<dbReference type="OrthoDB" id="921707at2"/>
<dbReference type="InterPro" id="IPR050736">
    <property type="entry name" value="Sensor_HK_Regulatory"/>
</dbReference>
<evidence type="ECO:0000256" key="4">
    <source>
        <dbReference type="ARBA" id="ARBA00022475"/>
    </source>
</evidence>
<evidence type="ECO:0000256" key="11">
    <source>
        <dbReference type="ARBA" id="ARBA00023136"/>
    </source>
</evidence>
<dbReference type="FunFam" id="3.30.565.10:FF:000023">
    <property type="entry name" value="PAS domain-containing sensor histidine kinase"/>
    <property type="match status" value="1"/>
</dbReference>
<dbReference type="Proteomes" id="UP000016584">
    <property type="component" value="Unassembled WGS sequence"/>
</dbReference>
<organism evidence="15 16">
    <name type="scientific">Sphingobacterium paucimobilis HER1398</name>
    <dbReference type="NCBI Taxonomy" id="1346330"/>
    <lineage>
        <taxon>Bacteria</taxon>
        <taxon>Pseudomonadati</taxon>
        <taxon>Bacteroidota</taxon>
        <taxon>Sphingobacteriia</taxon>
        <taxon>Sphingobacteriales</taxon>
        <taxon>Sphingobacteriaceae</taxon>
        <taxon>Sphingobacterium</taxon>
    </lineage>
</organism>
<comment type="catalytic activity">
    <reaction evidence="1">
        <text>ATP + protein L-histidine = ADP + protein N-phospho-L-histidine.</text>
        <dbReference type="EC" id="2.7.13.3"/>
    </reaction>
</comment>
<dbReference type="RefSeq" id="WP_021071197.1">
    <property type="nucleotide sequence ID" value="NZ_ATDL01000016.1"/>
</dbReference>
<protein>
    <recommendedName>
        <fullName evidence="3">histidine kinase</fullName>
        <ecNumber evidence="3">2.7.13.3</ecNumber>
    </recommendedName>
</protein>
<dbReference type="SUPFAM" id="SSF55874">
    <property type="entry name" value="ATPase domain of HSP90 chaperone/DNA topoisomerase II/histidine kinase"/>
    <property type="match status" value="1"/>
</dbReference>
<evidence type="ECO:0000256" key="3">
    <source>
        <dbReference type="ARBA" id="ARBA00012438"/>
    </source>
</evidence>
<dbReference type="GO" id="GO:0000155">
    <property type="term" value="F:phosphorelay sensor kinase activity"/>
    <property type="evidence" value="ECO:0007669"/>
    <property type="project" value="InterPro"/>
</dbReference>
<reference evidence="15 16" key="1">
    <citation type="journal article" date="2013" name="Genome Announc.">
        <title>The Draft Genome Sequence of Sphingomonas paucimobilis Strain HER1398 (Proteobacteria), Host to the Giant PAU Phage, Indicates That It Is a Member of the Genus Sphingobacterium (Bacteroidetes).</title>
        <authorList>
            <person name="White R.A.III."/>
            <person name="Suttle C.A."/>
        </authorList>
    </citation>
    <scope>NUCLEOTIDE SEQUENCE [LARGE SCALE GENOMIC DNA]</scope>
    <source>
        <strain evidence="15 16">HER1398</strain>
    </source>
</reference>
<sequence length="623" mass="71072">MKKKSISLIIGLMSIALLGVVAMQYYFIRETYKQKSILFDEAINTSLAKVAAEIEKSEMSNNIEFITRANQEKHEAEQKKQRMLAEQLRIQRQIEKLRLKQVDVENIFREEDEKLKAIFANITYIENWFYETYFRKRQNQRYIDISLVQERIPGTSLAQSFVVVSATQELPRVSAKDDSVRYVVSTIDGLGIVRDYRIATLPPKADAKIAFELMELRSQLETLNREFLADKKNALAGAENAFDTLAILGGKKVGVVEDFALSIQLSNRPLEQRVNQGQVQKLLQEELQSRGINSPFNIEIRDRSRIIYHSPDAETLAATNKSPRYTTALFKGDYGEQPTGRLSIYFPNKKRVIVDNMSYLIIPTLTLFALLIGCFAYTLSIIFKQKKISEMKTDFINNMTHEFKTPVATIMIASESLRDPEIASNEQRVNKLANIIYDENVRLGSHIERVLNIAKLEKENLRIERTEVQVNSLLEGVLDSMQLQLQKAQGKIKADLSATKDLVIGDELHLSNVFFNLVDNAIKYSPNSPEIQVKSHNSKENIIISISDKGMGMTKEQQEKIFDQFYRIPTGNLHNVKGFGLGLSYVHDIIKRLDGKIQVKSEKDRGTTFEITLPLKSKDIDNS</sequence>
<evidence type="ECO:0000256" key="1">
    <source>
        <dbReference type="ARBA" id="ARBA00000085"/>
    </source>
</evidence>
<dbReference type="AlphaFoldDB" id="U2HT96"/>
<dbReference type="Pfam" id="PF02518">
    <property type="entry name" value="HATPase_c"/>
    <property type="match status" value="1"/>
</dbReference>
<dbReference type="eggNOG" id="COG2205">
    <property type="taxonomic scope" value="Bacteria"/>
</dbReference>
<keyword evidence="9" id="KW-0067">ATP-binding</keyword>
<evidence type="ECO:0000256" key="10">
    <source>
        <dbReference type="ARBA" id="ARBA00023012"/>
    </source>
</evidence>
<dbReference type="SMART" id="SM00387">
    <property type="entry name" value="HATPase_c"/>
    <property type="match status" value="1"/>
</dbReference>
<dbReference type="InterPro" id="IPR003594">
    <property type="entry name" value="HATPase_dom"/>
</dbReference>
<name>U2HT96_9SPHI</name>
<evidence type="ECO:0000256" key="9">
    <source>
        <dbReference type="ARBA" id="ARBA00022840"/>
    </source>
</evidence>
<evidence type="ECO:0000256" key="6">
    <source>
        <dbReference type="ARBA" id="ARBA00022679"/>
    </source>
</evidence>
<evidence type="ECO:0000256" key="5">
    <source>
        <dbReference type="ARBA" id="ARBA00022553"/>
    </source>
</evidence>
<dbReference type="EC" id="2.7.13.3" evidence="3"/>
<dbReference type="PANTHER" id="PTHR43711:SF26">
    <property type="entry name" value="SENSOR HISTIDINE KINASE RCSC"/>
    <property type="match status" value="1"/>
</dbReference>
<accession>U2HT96</accession>
<evidence type="ECO:0000256" key="13">
    <source>
        <dbReference type="SAM" id="Phobius"/>
    </source>
</evidence>
<keyword evidence="6" id="KW-0808">Transferase</keyword>
<keyword evidence="12" id="KW-0175">Coiled coil</keyword>
<dbReference type="PROSITE" id="PS50109">
    <property type="entry name" value="HIS_KIN"/>
    <property type="match status" value="1"/>
</dbReference>
<evidence type="ECO:0000259" key="14">
    <source>
        <dbReference type="PROSITE" id="PS50109"/>
    </source>
</evidence>
<dbReference type="PRINTS" id="PR00344">
    <property type="entry name" value="BCTRLSENSOR"/>
</dbReference>
<proteinExistence type="predicted"/>
<keyword evidence="7" id="KW-0547">Nucleotide-binding</keyword>
<keyword evidence="5" id="KW-0597">Phosphoprotein</keyword>
<dbReference type="GO" id="GO:0005886">
    <property type="term" value="C:plasma membrane"/>
    <property type="evidence" value="ECO:0007669"/>
    <property type="project" value="UniProtKB-SubCell"/>
</dbReference>
<dbReference type="InterPro" id="IPR004358">
    <property type="entry name" value="Sig_transdc_His_kin-like_C"/>
</dbReference>
<dbReference type="InterPro" id="IPR005467">
    <property type="entry name" value="His_kinase_dom"/>
</dbReference>